<dbReference type="SFLD" id="SFLDG01136">
    <property type="entry name" value="C1.6:_Phosphoserine_Phosphatas"/>
    <property type="match status" value="1"/>
</dbReference>
<dbReference type="SFLD" id="SFLDS00003">
    <property type="entry name" value="Haloacid_Dehalogenase"/>
    <property type="match status" value="1"/>
</dbReference>
<evidence type="ECO:0000256" key="6">
    <source>
        <dbReference type="ARBA" id="ARBA00022842"/>
    </source>
</evidence>
<proteinExistence type="inferred from homology"/>
<evidence type="ECO:0000313" key="7">
    <source>
        <dbReference type="EMBL" id="WZN42819.1"/>
    </source>
</evidence>
<dbReference type="InterPro" id="IPR010023">
    <property type="entry name" value="KdsC_fam"/>
</dbReference>
<dbReference type="Pfam" id="PF08282">
    <property type="entry name" value="Hydrolase_3"/>
    <property type="match status" value="1"/>
</dbReference>
<keyword evidence="8" id="KW-1185">Reference proteome</keyword>
<dbReference type="Proteomes" id="UP001485459">
    <property type="component" value="Chromosome"/>
</dbReference>
<organism evidence="7 8">
    <name type="scientific">Chitinophaga pollutisoli</name>
    <dbReference type="NCBI Taxonomy" id="3133966"/>
    <lineage>
        <taxon>Bacteria</taxon>
        <taxon>Pseudomonadati</taxon>
        <taxon>Bacteroidota</taxon>
        <taxon>Chitinophagia</taxon>
        <taxon>Chitinophagales</taxon>
        <taxon>Chitinophagaceae</taxon>
        <taxon>Chitinophaga</taxon>
    </lineage>
</organism>
<keyword evidence="6" id="KW-0460">Magnesium</keyword>
<sequence length="173" mass="18928">MNVLEHFSRIRTFVFDVDGVLTDGTVQLLPGGELSRKMSIRDGYALQLAVKKGYRIAIISGGRSESVVTRLNGLGITDVYTGVADKVDRLETYALEHDLQWDQILFMGDDIPDYRAMQLVGLAACPADAAPEIKSISRYISPLAGGAGCARDVIEKVLKLNGDWQLDEGIRAK</sequence>
<dbReference type="PANTHER" id="PTHR21485">
    <property type="entry name" value="HAD SUPERFAMILY MEMBERS CMAS AND KDSC"/>
    <property type="match status" value="1"/>
</dbReference>
<dbReference type="RefSeq" id="WP_341837648.1">
    <property type="nucleotide sequence ID" value="NZ_CP149822.1"/>
</dbReference>
<reference evidence="8" key="1">
    <citation type="submission" date="2024-03" db="EMBL/GenBank/DDBJ databases">
        <title>Chitinophaga horti sp. nov., isolated from garden soil.</title>
        <authorList>
            <person name="Lee D.S."/>
            <person name="Han D.M."/>
            <person name="Baek J.H."/>
            <person name="Choi D.G."/>
            <person name="Jeon J.H."/>
            <person name="Jeon C.O."/>
        </authorList>
    </citation>
    <scope>NUCLEOTIDE SEQUENCE [LARGE SCALE GENOMIC DNA]</scope>
    <source>
        <strain evidence="8">GPA1</strain>
    </source>
</reference>
<dbReference type="EMBL" id="CP149822">
    <property type="protein sequence ID" value="WZN42819.1"/>
    <property type="molecule type" value="Genomic_DNA"/>
</dbReference>
<evidence type="ECO:0000256" key="2">
    <source>
        <dbReference type="ARBA" id="ARBA00005893"/>
    </source>
</evidence>
<dbReference type="InterPro" id="IPR023214">
    <property type="entry name" value="HAD_sf"/>
</dbReference>
<accession>A0ABZ2YSP9</accession>
<evidence type="ECO:0000256" key="4">
    <source>
        <dbReference type="ARBA" id="ARBA00022723"/>
    </source>
</evidence>
<dbReference type="Gene3D" id="3.40.50.1000">
    <property type="entry name" value="HAD superfamily/HAD-like"/>
    <property type="match status" value="1"/>
</dbReference>
<dbReference type="NCBIfam" id="TIGR01670">
    <property type="entry name" value="KdsC-phosphatas"/>
    <property type="match status" value="1"/>
</dbReference>
<evidence type="ECO:0000256" key="5">
    <source>
        <dbReference type="ARBA" id="ARBA00022801"/>
    </source>
</evidence>
<dbReference type="SFLD" id="SFLDG01138">
    <property type="entry name" value="C1.6.2:_Deoxy-d-mannose-octulo"/>
    <property type="match status" value="1"/>
</dbReference>
<evidence type="ECO:0000256" key="1">
    <source>
        <dbReference type="ARBA" id="ARBA00001946"/>
    </source>
</evidence>
<comment type="subunit">
    <text evidence="3">Homotetramer.</text>
</comment>
<evidence type="ECO:0000256" key="3">
    <source>
        <dbReference type="ARBA" id="ARBA00011881"/>
    </source>
</evidence>
<dbReference type="InterPro" id="IPR050793">
    <property type="entry name" value="CMP-NeuNAc_synthase"/>
</dbReference>
<name>A0ABZ2YSP9_9BACT</name>
<dbReference type="PANTHER" id="PTHR21485:SF3">
    <property type="entry name" value="N-ACYLNEURAMINATE CYTIDYLYLTRANSFERASE"/>
    <property type="match status" value="1"/>
</dbReference>
<comment type="similarity">
    <text evidence="2">Belongs to the KdsC family.</text>
</comment>
<dbReference type="SUPFAM" id="SSF56784">
    <property type="entry name" value="HAD-like"/>
    <property type="match status" value="1"/>
</dbReference>
<protein>
    <submittedName>
        <fullName evidence="7">HAD hydrolase family protein</fullName>
    </submittedName>
</protein>
<dbReference type="InterPro" id="IPR036412">
    <property type="entry name" value="HAD-like_sf"/>
</dbReference>
<dbReference type="PIRSF" id="PIRSF006118">
    <property type="entry name" value="KDO8-P_Ptase"/>
    <property type="match status" value="1"/>
</dbReference>
<keyword evidence="5 7" id="KW-0378">Hydrolase</keyword>
<gene>
    <name evidence="7" type="ORF">WJU16_07200</name>
</gene>
<comment type="cofactor">
    <cofactor evidence="1">
        <name>Mg(2+)</name>
        <dbReference type="ChEBI" id="CHEBI:18420"/>
    </cofactor>
</comment>
<evidence type="ECO:0000313" key="8">
    <source>
        <dbReference type="Proteomes" id="UP001485459"/>
    </source>
</evidence>
<keyword evidence="4" id="KW-0479">Metal-binding</keyword>
<dbReference type="GO" id="GO:0016787">
    <property type="term" value="F:hydrolase activity"/>
    <property type="evidence" value="ECO:0007669"/>
    <property type="project" value="UniProtKB-KW"/>
</dbReference>